<gene>
    <name evidence="1" type="ORF">A4D02_28580</name>
</gene>
<evidence type="ECO:0000313" key="1">
    <source>
        <dbReference type="EMBL" id="OQP49551.1"/>
    </source>
</evidence>
<protein>
    <submittedName>
        <fullName evidence="1">Uncharacterized protein</fullName>
    </submittedName>
</protein>
<accession>A0ABX3P1W5</accession>
<comment type="caution">
    <text evidence="1">The sequence shown here is derived from an EMBL/GenBank/DDBJ whole genome shotgun (WGS) entry which is preliminary data.</text>
</comment>
<dbReference type="EMBL" id="LWBO01000010">
    <property type="protein sequence ID" value="OQP49551.1"/>
    <property type="molecule type" value="Genomic_DNA"/>
</dbReference>
<proteinExistence type="predicted"/>
<organism evidence="1 2">
    <name type="scientific">Niastella koreensis</name>
    <dbReference type="NCBI Taxonomy" id="354356"/>
    <lineage>
        <taxon>Bacteria</taxon>
        <taxon>Pseudomonadati</taxon>
        <taxon>Bacteroidota</taxon>
        <taxon>Chitinophagia</taxon>
        <taxon>Chitinophagales</taxon>
        <taxon>Chitinophagaceae</taxon>
        <taxon>Niastella</taxon>
    </lineage>
</organism>
<evidence type="ECO:0000313" key="2">
    <source>
        <dbReference type="Proteomes" id="UP000192277"/>
    </source>
</evidence>
<dbReference type="Proteomes" id="UP000192277">
    <property type="component" value="Unassembled WGS sequence"/>
</dbReference>
<sequence length="304" mass="34391">MTRTLIFAGLAAVSLLIPSCFPIVGFPSSGKSLVLTTAKELEIVKRETDNTIILTARKVKDDEMSPNTGKEIIDSLKVIIKNADSLLTVCAHLNSSGGREERLRFIQLAGASIQNEKKKLNCLNDLYNISTHYQFETDTYFPAGGFRFPPDKLDEAKKSVEPIVQRIIKFLNNHPGQNFVAVIRCYGFTDETPIPESFWNPPGLVVCVRRTQPTRQELAVKISELRAKALAMLVHDQIKSYEEFIPNPKLVIYDVDWLGKGEALPYPDIIKDYKPDDKRRRLVQLTWHLLPGSLYVNKCTWLSD</sequence>
<dbReference type="RefSeq" id="WP_014220057.1">
    <property type="nucleotide sequence ID" value="NZ_LWBO01000010.1"/>
</dbReference>
<keyword evidence="2" id="KW-1185">Reference proteome</keyword>
<reference evidence="1 2" key="1">
    <citation type="submission" date="2016-04" db="EMBL/GenBank/DDBJ databases">
        <authorList>
            <person name="Chen L."/>
            <person name="Zhuang W."/>
            <person name="Wang G."/>
        </authorList>
    </citation>
    <scope>NUCLEOTIDE SEQUENCE [LARGE SCALE GENOMIC DNA]</scope>
    <source>
        <strain evidence="2">GR20</strain>
    </source>
</reference>
<name>A0ABX3P1W5_9BACT</name>